<evidence type="ECO:0000313" key="2">
    <source>
        <dbReference type="Proteomes" id="UP001205311"/>
    </source>
</evidence>
<name>A0ABT1I1Z6_STRSD</name>
<proteinExistence type="predicted"/>
<dbReference type="EMBL" id="JAMTCP010000049">
    <property type="protein sequence ID" value="MCP2261796.1"/>
    <property type="molecule type" value="Genomic_DNA"/>
</dbReference>
<dbReference type="RefSeq" id="WP_253673019.1">
    <property type="nucleotide sequence ID" value="NZ_JAMTCP010000049.1"/>
</dbReference>
<sequence length="52" mass="5739">MSNPMNLAAKIRARRAQARTRRAVTRAIDAAATPALRHELMVIAQAQVNSLR</sequence>
<comment type="caution">
    <text evidence="1">The sequence shown here is derived from an EMBL/GenBank/DDBJ whole genome shotgun (WGS) entry which is preliminary data.</text>
</comment>
<keyword evidence="2" id="KW-1185">Reference proteome</keyword>
<accession>A0ABT1I1Z6</accession>
<reference evidence="1 2" key="1">
    <citation type="submission" date="2022-06" db="EMBL/GenBank/DDBJ databases">
        <title>Genomic Encyclopedia of Archaeal and Bacterial Type Strains, Phase II (KMG-II): from individual species to whole genera.</title>
        <authorList>
            <person name="Goeker M."/>
        </authorList>
    </citation>
    <scope>NUCLEOTIDE SEQUENCE [LARGE SCALE GENOMIC DNA]</scope>
    <source>
        <strain evidence="1 2">DSM 40477</strain>
    </source>
</reference>
<dbReference type="Proteomes" id="UP001205311">
    <property type="component" value="Unassembled WGS sequence"/>
</dbReference>
<gene>
    <name evidence="1" type="ORF">LX15_005523</name>
</gene>
<organism evidence="1 2">
    <name type="scientific">Streptoalloteichus tenebrarius (strain ATCC 17920 / DSM 40477 / JCM 4838 / CBS 697.72 / NBRC 16177 / NCIMB 11028 / NRRL B-12390 / A12253. 1 / ISP 5477)</name>
    <name type="common">Streptomyces tenebrarius</name>
    <dbReference type="NCBI Taxonomy" id="1933"/>
    <lineage>
        <taxon>Bacteria</taxon>
        <taxon>Bacillati</taxon>
        <taxon>Actinomycetota</taxon>
        <taxon>Actinomycetes</taxon>
        <taxon>Pseudonocardiales</taxon>
        <taxon>Pseudonocardiaceae</taxon>
        <taxon>Streptoalloteichus</taxon>
    </lineage>
</organism>
<evidence type="ECO:0000313" key="1">
    <source>
        <dbReference type="EMBL" id="MCP2261796.1"/>
    </source>
</evidence>
<protein>
    <submittedName>
        <fullName evidence="1">Uncharacterized protein</fullName>
    </submittedName>
</protein>